<feature type="chain" id="PRO_5020281898" evidence="1">
    <location>
        <begin position="29"/>
        <end position="666"/>
    </location>
</feature>
<evidence type="ECO:0000259" key="2">
    <source>
        <dbReference type="PROSITE" id="PS50234"/>
    </source>
</evidence>
<accession>A0A4S3MPC6</accession>
<dbReference type="PANTHER" id="PTHR10579">
    <property type="entry name" value="CALCIUM-ACTIVATED CHLORIDE CHANNEL REGULATOR"/>
    <property type="match status" value="1"/>
</dbReference>
<dbReference type="OrthoDB" id="9783818at2"/>
<organism evidence="3 4">
    <name type="scientific">Aliigemmobacter aestuarii</name>
    <dbReference type="NCBI Taxonomy" id="1445661"/>
    <lineage>
        <taxon>Bacteria</taxon>
        <taxon>Pseudomonadati</taxon>
        <taxon>Pseudomonadota</taxon>
        <taxon>Alphaproteobacteria</taxon>
        <taxon>Rhodobacterales</taxon>
        <taxon>Paracoccaceae</taxon>
        <taxon>Aliigemmobacter</taxon>
    </lineage>
</organism>
<dbReference type="PROSITE" id="PS50234">
    <property type="entry name" value="VWFA"/>
    <property type="match status" value="1"/>
</dbReference>
<dbReference type="Gene3D" id="3.40.50.410">
    <property type="entry name" value="von Willebrand factor, type A domain"/>
    <property type="match status" value="1"/>
</dbReference>
<dbReference type="Pfam" id="PF13519">
    <property type="entry name" value="VWA_2"/>
    <property type="match status" value="1"/>
</dbReference>
<name>A0A4S3MPC6_9RHOB</name>
<evidence type="ECO:0000313" key="4">
    <source>
        <dbReference type="Proteomes" id="UP000309450"/>
    </source>
</evidence>
<comment type="caution">
    <text evidence="3">The sequence shown here is derived from an EMBL/GenBank/DDBJ whole genome shotgun (WGS) entry which is preliminary data.</text>
</comment>
<dbReference type="PANTHER" id="PTHR10579:SF43">
    <property type="entry name" value="ZINC FINGER (C3HC4-TYPE RING FINGER) FAMILY PROTEIN"/>
    <property type="match status" value="1"/>
</dbReference>
<dbReference type="InterPro" id="IPR036465">
    <property type="entry name" value="vWFA_dom_sf"/>
</dbReference>
<evidence type="ECO:0000313" key="3">
    <source>
        <dbReference type="EMBL" id="THD84197.1"/>
    </source>
</evidence>
<keyword evidence="4" id="KW-1185">Reference proteome</keyword>
<dbReference type="EMBL" id="SSND01000001">
    <property type="protein sequence ID" value="THD84197.1"/>
    <property type="molecule type" value="Genomic_DNA"/>
</dbReference>
<evidence type="ECO:0000256" key="1">
    <source>
        <dbReference type="SAM" id="SignalP"/>
    </source>
</evidence>
<dbReference type="Proteomes" id="UP000309450">
    <property type="component" value="Unassembled WGS sequence"/>
</dbReference>
<dbReference type="InterPro" id="IPR002035">
    <property type="entry name" value="VWF_A"/>
</dbReference>
<dbReference type="AlphaFoldDB" id="A0A4S3MPC6"/>
<dbReference type="SUPFAM" id="SSF53300">
    <property type="entry name" value="vWA-like"/>
    <property type="match status" value="1"/>
</dbReference>
<dbReference type="SMART" id="SM00327">
    <property type="entry name" value="VWA"/>
    <property type="match status" value="1"/>
</dbReference>
<dbReference type="InterPro" id="IPR051266">
    <property type="entry name" value="CLCR"/>
</dbReference>
<protein>
    <submittedName>
        <fullName evidence="3">VWA domain-containing protein</fullName>
    </submittedName>
</protein>
<reference evidence="3 4" key="1">
    <citation type="submission" date="2019-04" db="EMBL/GenBank/DDBJ databases">
        <title>Draft genome sequence of Gemmobacter aestuarii sp. nov.</title>
        <authorList>
            <person name="Hameed A."/>
            <person name="Lin S.-Y."/>
            <person name="Shahina M."/>
            <person name="Lai W.-A."/>
            <person name="Young C.-C."/>
        </authorList>
    </citation>
    <scope>NUCLEOTIDE SEQUENCE [LARGE SCALE GENOMIC DNA]</scope>
    <source>
        <strain evidence="3 4">CC-PW-75</strain>
    </source>
</reference>
<feature type="signal peptide" evidence="1">
    <location>
        <begin position="1"/>
        <end position="28"/>
    </location>
</feature>
<keyword evidence="1" id="KW-0732">Signal</keyword>
<sequence length="666" mass="70187">MKRHRSFEMKQTLAAAIFTVATVATASAQTGEAPNTILVLDASGSMWGQIDGTAKIQIAQDVVGTLLDTLPDGQNLGLTVYGHRTRGDCTDIETVVPPGPGTREAIRAAVMAIKPRGKTPMTDAVVAAAEALKYTEEAATVILVSDGIETCNPDPCAAAAALEEAGVNFTAHVVGFDVAGDPQAQAQLQCLAGNTGGQYRGASNAAELAEALTQVVAAEPAEPVAPLPARLRVTVREGSKTGPQILDGIKVFLTAPESETDEDPAAIAEAGKELSPGQYAVSVLRIIDEATAEAAVELTDGESEEVILVLQPYRPGATLAAPDQADAGATIKVDWKGPGGDRDYLSVATSDQKDDKYINYVYTNRGNPGELVMPTQPGSYEIRYIWQSGNEDVVLATRPITVVAVAGGLSAPDEAVAGTTIKVDWTAGGYDRDYIAIAKPGAKGGEYVTYVYANRGNPAELKLPVDPGDYEVRYILGQDDTIFASRPIRVLEAKSLVSGPAEAKIGQVVEVAWEGPGADRDYISLAIPGSEPGDYVSYTYANRGNPLELELHSEPGTYEIRYIAAGDKEKILASQPVTLSGHVVALTAPASAPKATEITVAHTGPGYDRDYIAIAKAGEGGYVTYQYVRGEPQVKVRLPEEPGAYEVVYYLGRDEVPLATVPLTVE</sequence>
<proteinExistence type="predicted"/>
<gene>
    <name evidence="3" type="ORF">E7811_00075</name>
</gene>
<feature type="domain" description="VWFA" evidence="2">
    <location>
        <begin position="35"/>
        <end position="215"/>
    </location>
</feature>